<feature type="transmembrane region" description="Helical" evidence="10">
    <location>
        <begin position="20"/>
        <end position="41"/>
    </location>
</feature>
<keyword evidence="8 10" id="KW-0472">Membrane</keyword>
<protein>
    <recommendedName>
        <fullName evidence="9">Multidrug-efflux transporter</fullName>
    </recommendedName>
</protein>
<feature type="transmembrane region" description="Helical" evidence="10">
    <location>
        <begin position="61"/>
        <end position="84"/>
    </location>
</feature>
<feature type="transmembrane region" description="Helical" evidence="10">
    <location>
        <begin position="422"/>
        <end position="444"/>
    </location>
</feature>
<feature type="transmembrane region" description="Helical" evidence="10">
    <location>
        <begin position="290"/>
        <end position="312"/>
    </location>
</feature>
<feature type="transmembrane region" description="Helical" evidence="10">
    <location>
        <begin position="364"/>
        <end position="386"/>
    </location>
</feature>
<evidence type="ECO:0000256" key="2">
    <source>
        <dbReference type="ARBA" id="ARBA00022448"/>
    </source>
</evidence>
<evidence type="ECO:0000256" key="10">
    <source>
        <dbReference type="SAM" id="Phobius"/>
    </source>
</evidence>
<dbReference type="PANTHER" id="PTHR43298:SF2">
    <property type="entry name" value="FMN_FAD EXPORTER YEEO-RELATED"/>
    <property type="match status" value="1"/>
</dbReference>
<evidence type="ECO:0000256" key="4">
    <source>
        <dbReference type="ARBA" id="ARBA00022475"/>
    </source>
</evidence>
<feature type="transmembrane region" description="Helical" evidence="10">
    <location>
        <begin position="398"/>
        <end position="416"/>
    </location>
</feature>
<evidence type="ECO:0000256" key="6">
    <source>
        <dbReference type="ARBA" id="ARBA00022989"/>
    </source>
</evidence>
<comment type="caution">
    <text evidence="11">The sequence shown here is derived from an EMBL/GenBank/DDBJ whole genome shotgun (WGS) entry which is preliminary data.</text>
</comment>
<evidence type="ECO:0000313" key="12">
    <source>
        <dbReference type="Proteomes" id="UP001209854"/>
    </source>
</evidence>
<dbReference type="PANTHER" id="PTHR43298">
    <property type="entry name" value="MULTIDRUG RESISTANCE PROTEIN NORM-RELATED"/>
    <property type="match status" value="1"/>
</dbReference>
<keyword evidence="2" id="KW-0813">Transport</keyword>
<sequence>MIQALTSHSAENKAFFRKLWNLAIPVSIQAMMFSLLGLIDIMMVGRLGETSVAAVGLGNRIFFFNLILTAALGSGMTVLASQFIGAGDKGGLRRTLSQAILTSLIVSLPFIAVYMLFPQQILGLASNDTELLELASNYLLITAPSIICTAIVVPLESALRAANDAKTPTRIGFIAILVNIALNYVLIFGELGFPALGVAGSAWATTISRLFQTILLVSYIHHKRAFLLPSSDDLRQALKKAELVRYYKISLPIILQDGLWAFGTVLYNLIYANMGVNELAVMSAISSIEAILMSLFIGFGVGSSIIISQDLGASQFQRAWRHGWLVLSLAPIAALGIGLLMVVFRHDIVSLFGDFNQSTLLLASQVMIASGLALMLRVINFTGIIGLLRSGGDVKASVYINVVGMWGVGLPLAYFAANSWSWPLYLVFICSLGEEVTKSILVLARIVSRRWLNNLVQEKPAAELPVQD</sequence>
<proteinExistence type="predicted"/>
<evidence type="ECO:0000256" key="7">
    <source>
        <dbReference type="ARBA" id="ARBA00023065"/>
    </source>
</evidence>
<feature type="transmembrane region" description="Helical" evidence="10">
    <location>
        <begin position="96"/>
        <end position="117"/>
    </location>
</feature>
<evidence type="ECO:0000256" key="9">
    <source>
        <dbReference type="ARBA" id="ARBA00031636"/>
    </source>
</evidence>
<evidence type="ECO:0000256" key="3">
    <source>
        <dbReference type="ARBA" id="ARBA00022449"/>
    </source>
</evidence>
<organism evidence="11 12">
    <name type="scientific">Endozoicomonas gorgoniicola</name>
    <dbReference type="NCBI Taxonomy" id="1234144"/>
    <lineage>
        <taxon>Bacteria</taxon>
        <taxon>Pseudomonadati</taxon>
        <taxon>Pseudomonadota</taxon>
        <taxon>Gammaproteobacteria</taxon>
        <taxon>Oceanospirillales</taxon>
        <taxon>Endozoicomonadaceae</taxon>
        <taxon>Endozoicomonas</taxon>
    </lineage>
</organism>
<dbReference type="CDD" id="cd13134">
    <property type="entry name" value="MATE_like_8"/>
    <property type="match status" value="1"/>
</dbReference>
<keyword evidence="6 10" id="KW-1133">Transmembrane helix</keyword>
<evidence type="ECO:0000256" key="5">
    <source>
        <dbReference type="ARBA" id="ARBA00022692"/>
    </source>
</evidence>
<keyword evidence="4" id="KW-1003">Cell membrane</keyword>
<feature type="transmembrane region" description="Helical" evidence="10">
    <location>
        <begin position="324"/>
        <end position="344"/>
    </location>
</feature>
<keyword evidence="12" id="KW-1185">Reference proteome</keyword>
<dbReference type="Pfam" id="PF01554">
    <property type="entry name" value="MatE"/>
    <property type="match status" value="2"/>
</dbReference>
<dbReference type="NCBIfam" id="TIGR00797">
    <property type="entry name" value="matE"/>
    <property type="match status" value="1"/>
</dbReference>
<dbReference type="PIRSF" id="PIRSF006603">
    <property type="entry name" value="DinF"/>
    <property type="match status" value="1"/>
</dbReference>
<dbReference type="InterPro" id="IPR050222">
    <property type="entry name" value="MATE_MdtK"/>
</dbReference>
<dbReference type="InterPro" id="IPR002528">
    <property type="entry name" value="MATE_fam"/>
</dbReference>
<dbReference type="EMBL" id="JAPFCC010000001">
    <property type="protein sequence ID" value="MCW7552262.1"/>
    <property type="molecule type" value="Genomic_DNA"/>
</dbReference>
<dbReference type="RefSeq" id="WP_265442338.1">
    <property type="nucleotide sequence ID" value="NZ_JAPFCC010000001.1"/>
</dbReference>
<reference evidence="11 12" key="1">
    <citation type="submission" date="2022-10" db="EMBL/GenBank/DDBJ databases">
        <title>High-quality genome sequences of two octocoral-associated bacteria, Endozoicomonas euniceicola EF212 and Endozoicomonas gorgoniicola PS125.</title>
        <authorList>
            <person name="Chiou Y.-J."/>
            <person name="Chen Y.-H."/>
        </authorList>
    </citation>
    <scope>NUCLEOTIDE SEQUENCE [LARGE SCALE GENOMIC DNA]</scope>
    <source>
        <strain evidence="11 12">PS125</strain>
    </source>
</reference>
<feature type="transmembrane region" description="Helical" evidence="10">
    <location>
        <begin position="249"/>
        <end position="270"/>
    </location>
</feature>
<gene>
    <name evidence="11" type="ORF">NX722_06285</name>
</gene>
<comment type="subcellular location">
    <subcellularLocation>
        <location evidence="1">Cell inner membrane</location>
        <topology evidence="1">Multi-pass membrane protein</topology>
    </subcellularLocation>
</comment>
<feature type="transmembrane region" description="Helical" evidence="10">
    <location>
        <begin position="195"/>
        <end position="220"/>
    </location>
</feature>
<name>A0ABT3MSA0_9GAMM</name>
<evidence type="ECO:0000256" key="8">
    <source>
        <dbReference type="ARBA" id="ARBA00023136"/>
    </source>
</evidence>
<keyword evidence="7" id="KW-0406">Ion transport</keyword>
<accession>A0ABT3MSA0</accession>
<feature type="transmembrane region" description="Helical" evidence="10">
    <location>
        <begin position="171"/>
        <end position="189"/>
    </location>
</feature>
<keyword evidence="3" id="KW-0050">Antiport</keyword>
<evidence type="ECO:0000256" key="1">
    <source>
        <dbReference type="ARBA" id="ARBA00004429"/>
    </source>
</evidence>
<dbReference type="Proteomes" id="UP001209854">
    <property type="component" value="Unassembled WGS sequence"/>
</dbReference>
<keyword evidence="5 10" id="KW-0812">Transmembrane</keyword>
<feature type="transmembrane region" description="Helical" evidence="10">
    <location>
        <begin position="137"/>
        <end position="159"/>
    </location>
</feature>
<dbReference type="InterPro" id="IPR048279">
    <property type="entry name" value="MdtK-like"/>
</dbReference>
<evidence type="ECO:0000313" key="11">
    <source>
        <dbReference type="EMBL" id="MCW7552262.1"/>
    </source>
</evidence>